<gene>
    <name evidence="1" type="ORF">M6B38_375455</name>
</gene>
<evidence type="ECO:0000313" key="1">
    <source>
        <dbReference type="EMBL" id="KAJ6825786.1"/>
    </source>
</evidence>
<proteinExistence type="predicted"/>
<dbReference type="EMBL" id="JANAVB010021596">
    <property type="protein sequence ID" value="KAJ6825786.1"/>
    <property type="molecule type" value="Genomic_DNA"/>
</dbReference>
<reference evidence="1" key="2">
    <citation type="submission" date="2023-04" db="EMBL/GenBank/DDBJ databases">
        <authorList>
            <person name="Bruccoleri R.E."/>
            <person name="Oakeley E.J."/>
            <person name="Faust A.-M."/>
            <person name="Dessus-Babus S."/>
            <person name="Altorfer M."/>
            <person name="Burckhardt D."/>
            <person name="Oertli M."/>
            <person name="Naumann U."/>
            <person name="Petersen F."/>
            <person name="Wong J."/>
        </authorList>
    </citation>
    <scope>NUCLEOTIDE SEQUENCE</scope>
    <source>
        <strain evidence="1">GSM-AAB239-AS_SAM_17_03QT</strain>
        <tissue evidence="1">Leaf</tissue>
    </source>
</reference>
<accession>A0AAX6GAL7</accession>
<name>A0AAX6GAL7_IRIPA</name>
<evidence type="ECO:0000313" key="2">
    <source>
        <dbReference type="Proteomes" id="UP001140949"/>
    </source>
</evidence>
<comment type="caution">
    <text evidence="1">The sequence shown here is derived from an EMBL/GenBank/DDBJ whole genome shotgun (WGS) entry which is preliminary data.</text>
</comment>
<dbReference type="AlphaFoldDB" id="A0AAX6GAL7"/>
<dbReference type="Proteomes" id="UP001140949">
    <property type="component" value="Unassembled WGS sequence"/>
</dbReference>
<protein>
    <submittedName>
        <fullName evidence="1">Vegetative cell wall protein gp1-like</fullName>
    </submittedName>
</protein>
<sequence>MAPVAGRRRAEDRGERRLAVGGVGRAWRAEGSCTRAAIGVLGTLDRSTLREHSSGPWWPGPAAGDGRMRFGQKFGRQCGGGAHYRDWECCSPRGGFDARGGEASRSGWTAQRRKVCQFRRCRSSGRRPLVLHGDERTALDTAKGADARAG</sequence>
<organism evidence="1 2">
    <name type="scientific">Iris pallida</name>
    <name type="common">Sweet iris</name>
    <dbReference type="NCBI Taxonomy" id="29817"/>
    <lineage>
        <taxon>Eukaryota</taxon>
        <taxon>Viridiplantae</taxon>
        <taxon>Streptophyta</taxon>
        <taxon>Embryophyta</taxon>
        <taxon>Tracheophyta</taxon>
        <taxon>Spermatophyta</taxon>
        <taxon>Magnoliopsida</taxon>
        <taxon>Liliopsida</taxon>
        <taxon>Asparagales</taxon>
        <taxon>Iridaceae</taxon>
        <taxon>Iridoideae</taxon>
        <taxon>Irideae</taxon>
        <taxon>Iris</taxon>
    </lineage>
</organism>
<keyword evidence="2" id="KW-1185">Reference proteome</keyword>
<reference evidence="1" key="1">
    <citation type="journal article" date="2023" name="GigaByte">
        <title>Genome assembly of the bearded iris, Iris pallida Lam.</title>
        <authorList>
            <person name="Bruccoleri R.E."/>
            <person name="Oakeley E.J."/>
            <person name="Faust A.M.E."/>
            <person name="Altorfer M."/>
            <person name="Dessus-Babus S."/>
            <person name="Burckhardt D."/>
            <person name="Oertli M."/>
            <person name="Naumann U."/>
            <person name="Petersen F."/>
            <person name="Wong J."/>
        </authorList>
    </citation>
    <scope>NUCLEOTIDE SEQUENCE</scope>
    <source>
        <strain evidence="1">GSM-AAB239-AS_SAM_17_03QT</strain>
    </source>
</reference>